<sequence length="116" mass="10836">MNHIAVILILLIGGSSLASAQSAGGASSAGSAASGTAATGSKGYAGSTLSTGHTLSGTAGASGPNLGNALSHAAAGDVDASAISPAPTSHDNAVDTPAAERAIKNLGNTDIGILKK</sequence>
<organism evidence="3 4">
    <name type="scientific">Bradyrhizobium shewense</name>
    <dbReference type="NCBI Taxonomy" id="1761772"/>
    <lineage>
        <taxon>Bacteria</taxon>
        <taxon>Pseudomonadati</taxon>
        <taxon>Pseudomonadota</taxon>
        <taxon>Alphaproteobacteria</taxon>
        <taxon>Hyphomicrobiales</taxon>
        <taxon>Nitrobacteraceae</taxon>
        <taxon>Bradyrhizobium</taxon>
    </lineage>
</organism>
<protein>
    <submittedName>
        <fullName evidence="3">Uncharacterized protein</fullName>
    </submittedName>
</protein>
<dbReference type="Proteomes" id="UP000199184">
    <property type="component" value="Unassembled WGS sequence"/>
</dbReference>
<reference evidence="4" key="1">
    <citation type="submission" date="2016-08" db="EMBL/GenBank/DDBJ databases">
        <authorList>
            <person name="Varghese N."/>
            <person name="Submissions Spin"/>
        </authorList>
    </citation>
    <scope>NUCLEOTIDE SEQUENCE [LARGE SCALE GENOMIC DNA]</scope>
    <source>
        <strain evidence="4">ERR11</strain>
    </source>
</reference>
<feature type="chain" id="PRO_5008686948" evidence="2">
    <location>
        <begin position="21"/>
        <end position="116"/>
    </location>
</feature>
<accession>A0A1C3XUI6</accession>
<feature type="signal peptide" evidence="2">
    <location>
        <begin position="1"/>
        <end position="20"/>
    </location>
</feature>
<name>A0A1C3XUI6_9BRAD</name>
<proteinExistence type="predicted"/>
<evidence type="ECO:0000256" key="1">
    <source>
        <dbReference type="SAM" id="MobiDB-lite"/>
    </source>
</evidence>
<dbReference type="AlphaFoldDB" id="A0A1C3XUI6"/>
<evidence type="ECO:0000313" key="3">
    <source>
        <dbReference type="EMBL" id="SCB55921.1"/>
    </source>
</evidence>
<dbReference type="RefSeq" id="WP_091967784.1">
    <property type="nucleotide sequence ID" value="NZ_FMAI01000061.1"/>
</dbReference>
<keyword evidence="2" id="KW-0732">Signal</keyword>
<feature type="region of interest" description="Disordered" evidence="1">
    <location>
        <begin position="19"/>
        <end position="43"/>
    </location>
</feature>
<keyword evidence="4" id="KW-1185">Reference proteome</keyword>
<dbReference type="EMBL" id="FMAI01000061">
    <property type="protein sequence ID" value="SCB55921.1"/>
    <property type="molecule type" value="Genomic_DNA"/>
</dbReference>
<evidence type="ECO:0000313" key="4">
    <source>
        <dbReference type="Proteomes" id="UP000199184"/>
    </source>
</evidence>
<gene>
    <name evidence="3" type="ORF">GA0061098_10611</name>
</gene>
<evidence type="ECO:0000256" key="2">
    <source>
        <dbReference type="SAM" id="SignalP"/>
    </source>
</evidence>